<dbReference type="Proteomes" id="UP001157418">
    <property type="component" value="Unassembled WGS sequence"/>
</dbReference>
<protein>
    <submittedName>
        <fullName evidence="1">Uncharacterized protein</fullName>
    </submittedName>
</protein>
<accession>A0AAU9MRR9</accession>
<evidence type="ECO:0000313" key="1">
    <source>
        <dbReference type="EMBL" id="CAH1429187.1"/>
    </source>
</evidence>
<dbReference type="EMBL" id="CAKMRJ010002548">
    <property type="protein sequence ID" value="CAH1429187.1"/>
    <property type="molecule type" value="Genomic_DNA"/>
</dbReference>
<gene>
    <name evidence="1" type="ORF">LVIROSA_LOCUS16060</name>
</gene>
<dbReference type="AlphaFoldDB" id="A0AAU9MRR9"/>
<sequence>MDKTNLLVGGHHWSSRWTSVKMEEDGMTCGFLFQRLRKKRSVKAMRRGVYGKVQIEASLRVLRKVGVRLPHNTTMLSDLLSFQDLLLRVLDNVLENQVA</sequence>
<proteinExistence type="predicted"/>
<comment type="caution">
    <text evidence="1">The sequence shown here is derived from an EMBL/GenBank/DDBJ whole genome shotgun (WGS) entry which is preliminary data.</text>
</comment>
<organism evidence="1 2">
    <name type="scientific">Lactuca virosa</name>
    <dbReference type="NCBI Taxonomy" id="75947"/>
    <lineage>
        <taxon>Eukaryota</taxon>
        <taxon>Viridiplantae</taxon>
        <taxon>Streptophyta</taxon>
        <taxon>Embryophyta</taxon>
        <taxon>Tracheophyta</taxon>
        <taxon>Spermatophyta</taxon>
        <taxon>Magnoliopsida</taxon>
        <taxon>eudicotyledons</taxon>
        <taxon>Gunneridae</taxon>
        <taxon>Pentapetalae</taxon>
        <taxon>asterids</taxon>
        <taxon>campanulids</taxon>
        <taxon>Asterales</taxon>
        <taxon>Asteraceae</taxon>
        <taxon>Cichorioideae</taxon>
        <taxon>Cichorieae</taxon>
        <taxon>Lactucinae</taxon>
        <taxon>Lactuca</taxon>
    </lineage>
</organism>
<keyword evidence="2" id="KW-1185">Reference proteome</keyword>
<reference evidence="1 2" key="1">
    <citation type="submission" date="2022-01" db="EMBL/GenBank/DDBJ databases">
        <authorList>
            <person name="Xiong W."/>
            <person name="Schranz E."/>
        </authorList>
    </citation>
    <scope>NUCLEOTIDE SEQUENCE [LARGE SCALE GENOMIC DNA]</scope>
</reference>
<evidence type="ECO:0000313" key="2">
    <source>
        <dbReference type="Proteomes" id="UP001157418"/>
    </source>
</evidence>
<name>A0AAU9MRR9_9ASTR</name>